<proteinExistence type="predicted"/>
<keyword evidence="1" id="KW-0489">Methyltransferase</keyword>
<keyword evidence="1" id="KW-0808">Transferase</keyword>
<comment type="caution">
    <text evidence="1">The sequence shown here is derived from an EMBL/GenBank/DDBJ whole genome shotgun (WGS) entry which is preliminary data.</text>
</comment>
<gene>
    <name evidence="1" type="ORF">YZ54_03775</name>
</gene>
<name>A0A5L4QXG9_CAMUP</name>
<dbReference type="GO" id="GO:0032259">
    <property type="term" value="P:methylation"/>
    <property type="evidence" value="ECO:0007669"/>
    <property type="project" value="UniProtKB-KW"/>
</dbReference>
<sequence>MTKPTHLSTQEKINLGSFYTADFLVNEVYAMLKKHIYFKDYVLLDSSCGSGNFLQSQAMIKSGFAKDSFSKIIGVDIDKTALHIAKRTLDSKVILLHKNALHNVVREHFSITQTDRLIIVGNPPYNDRTSIVQNHLKNKDSIQIDSALQHRDIGISFLRSYERLKADFICVLHPLSYLIKRANFNALKDFTKAYRLIDSTIISSQIFCKDSKGYFPIIIALYKRDNKGMDYDYICNFKFKTIDEKEFSLKGFDYIGNYIDKYPNKKCVEKSQVKAMFYTMRDINALARSKTFLQKVNANTIYVSSDKYSLYCYVDVFKLFLPHIPYYFGNCDVMIDFQQFKALESHFIQASESKILSPEISQYFRDLLGVHYLEKVGKFNFKNKE</sequence>
<dbReference type="AlphaFoldDB" id="A0A5L4QXG9"/>
<dbReference type="PRINTS" id="PR00507">
    <property type="entry name" value="N12N6MTFRASE"/>
</dbReference>
<dbReference type="Gene3D" id="3.40.50.150">
    <property type="entry name" value="Vaccinia Virus protein VP39"/>
    <property type="match status" value="1"/>
</dbReference>
<accession>A0A5L4QXG9</accession>
<dbReference type="InterPro" id="IPR029063">
    <property type="entry name" value="SAM-dependent_MTases_sf"/>
</dbReference>
<dbReference type="SUPFAM" id="SSF53335">
    <property type="entry name" value="S-adenosyl-L-methionine-dependent methyltransferases"/>
    <property type="match status" value="1"/>
</dbReference>
<evidence type="ECO:0000313" key="1">
    <source>
        <dbReference type="EMBL" id="EAJ7104617.1"/>
    </source>
</evidence>
<protein>
    <submittedName>
        <fullName evidence="1">SAM-dependent methyltransferase</fullName>
    </submittedName>
</protein>
<reference evidence="1" key="1">
    <citation type="submission" date="2018-05" db="EMBL/GenBank/DDBJ databases">
        <authorList>
            <consortium name="PulseNet: The National Subtyping Network for Foodborne Disease Surveillance"/>
            <person name="Tarr C.L."/>
            <person name="Trees E."/>
            <person name="Katz L.S."/>
            <person name="Carleton-Romer H.A."/>
            <person name="Stroika S."/>
            <person name="Kucerova Z."/>
            <person name="Roache K.F."/>
            <person name="Sabol A.L."/>
            <person name="Besser J."/>
            <person name="Gerner-Smidt P."/>
        </authorList>
    </citation>
    <scope>NUCLEOTIDE SEQUENCE</scope>
    <source>
        <strain evidence="1">D2813</strain>
    </source>
</reference>
<dbReference type="EMBL" id="AACABH010000012">
    <property type="protein sequence ID" value="EAJ7104617.1"/>
    <property type="molecule type" value="Genomic_DNA"/>
</dbReference>
<organism evidence="1">
    <name type="scientific">Campylobacter upsaliensis</name>
    <dbReference type="NCBI Taxonomy" id="28080"/>
    <lineage>
        <taxon>Bacteria</taxon>
        <taxon>Pseudomonadati</taxon>
        <taxon>Campylobacterota</taxon>
        <taxon>Epsilonproteobacteria</taxon>
        <taxon>Campylobacterales</taxon>
        <taxon>Campylobacteraceae</taxon>
        <taxon>Campylobacter</taxon>
    </lineage>
</organism>
<dbReference type="GO" id="GO:0003676">
    <property type="term" value="F:nucleic acid binding"/>
    <property type="evidence" value="ECO:0007669"/>
    <property type="project" value="InterPro"/>
</dbReference>
<dbReference type="PROSITE" id="PS00092">
    <property type="entry name" value="N6_MTASE"/>
    <property type="match status" value="1"/>
</dbReference>
<dbReference type="InterPro" id="IPR002052">
    <property type="entry name" value="DNA_methylase_N6_adenine_CS"/>
</dbReference>
<dbReference type="GO" id="GO:0008168">
    <property type="term" value="F:methyltransferase activity"/>
    <property type="evidence" value="ECO:0007669"/>
    <property type="project" value="UniProtKB-KW"/>
</dbReference>